<dbReference type="InterPro" id="IPR002909">
    <property type="entry name" value="IPT_dom"/>
</dbReference>
<dbReference type="Gene3D" id="2.60.40.1080">
    <property type="match status" value="2"/>
</dbReference>
<organism evidence="5 6">
    <name type="scientific">Mucilaginibacter ximonensis</name>
    <dbReference type="NCBI Taxonomy" id="538021"/>
    <lineage>
        <taxon>Bacteria</taxon>
        <taxon>Pseudomonadati</taxon>
        <taxon>Bacteroidota</taxon>
        <taxon>Sphingobacteriia</taxon>
        <taxon>Sphingobacteriales</taxon>
        <taxon>Sphingobacteriaceae</taxon>
        <taxon>Mucilaginibacter</taxon>
    </lineage>
</organism>
<dbReference type="InterPro" id="IPR013519">
    <property type="entry name" value="Int_alpha_beta-p"/>
</dbReference>
<dbReference type="InterPro" id="IPR008964">
    <property type="entry name" value="Invasin/intimin_cell_adhesion"/>
</dbReference>
<dbReference type="EMBL" id="JBHUPD010000003">
    <property type="protein sequence ID" value="MFD2874216.1"/>
    <property type="molecule type" value="Genomic_DNA"/>
</dbReference>
<dbReference type="SUPFAM" id="SSF49373">
    <property type="entry name" value="Invasin/intimin cell-adhesion fragments"/>
    <property type="match status" value="2"/>
</dbReference>
<dbReference type="Pfam" id="PF01833">
    <property type="entry name" value="TIG"/>
    <property type="match status" value="1"/>
</dbReference>
<proteinExistence type="predicted"/>
<sequence>MLNRICFTIKSLKYQLLWLSLIAIHSRVLGQVPVITSISPLSGAKGTTVSISGNNFSPIAIANTVYFGAAKATVLTANATTITVKVPNGATLQAISVTSNGLTAYSPKPFNLTFAAPAFSTNYFNTVFQDYAGNYGVAIKDIDGDGLSDMAAVNSSGSISFYRNTTANTLSFAAPVNKTLNDYSVGIVLDDLNGDGKPDAVVTNFNAHTVSVFKNTSVPGQVSFDSPLIVGVGSGAYNAVIADFDGDGRSDIAVTDENAVPATISILTNTTVPGGPITFSADKQFPSGYFPRGIATADLDGDRKPELVVASQSSGVLVYRNTSTPGNIAFAPYIAFGITGASCESVVSVDLNGDDKPDIAVAANNAPGSIYTFNNTSTPGTISFGAAQTSPTPLNPFSIAAGDINGDGRPDLAVSNQVSNNLSVLINTSSPSGAITFASKVDFPFGNYPRGLAIADMDNNGKPDIIETSNNTSQTFILLSDPGKQTPVITFPPLANKTTNDNAPFDPGASSTNTSTPITYVSSDPAVAQIDANGKLHILAPGTVTITASQPADDDFNAAGSISQPLTIFGVQTINFPLLTAKTTCSLGFQLNATSNNASIPLTYTTSNNSVATVDNMGNIHIVGVGTTDITIKQAGNGLYNAASPVTQKLTVTQPVAPAVIITADSSKVCQGTPIIVNATITGQVATDFNFQWTINGVGTGSNSPTLLLNAVNPTDQLICTATNKTGCLPPGTSNSLTGLNIEAYSSPSITINSSVTGLVCTGQTIIFTATVSGGASPAAYNWQVNGINAGTNSPTFATATLLNDDIVTCEAADIPGNCIISKNAVSAPYKVSIVTASNPPPTLNISIIENGMYEGTYVTMAAHPANAGNIINYQWLVNGKSAGGNDSIFKSNQLHNNDVIVCIVTSDLPCSVPISSNDLKIMLASPATIVIPDTFTPNSDGINDTWLIPSLVSLPNCKVNVYDRYGRLVFHSTGYQNSWDGTRKGALLPFGVYYYVINIAGREPLSGHVTIIR</sequence>
<evidence type="ECO:0000313" key="6">
    <source>
        <dbReference type="Proteomes" id="UP001597557"/>
    </source>
</evidence>
<evidence type="ECO:0000256" key="1">
    <source>
        <dbReference type="ARBA" id="ARBA00022729"/>
    </source>
</evidence>
<keyword evidence="3" id="KW-0325">Glycoprotein</keyword>
<dbReference type="PROSITE" id="PS50835">
    <property type="entry name" value="IG_LIKE"/>
    <property type="match status" value="2"/>
</dbReference>
<dbReference type="SUPFAM" id="SSF81296">
    <property type="entry name" value="E set domains"/>
    <property type="match status" value="1"/>
</dbReference>
<dbReference type="Gene3D" id="2.130.10.130">
    <property type="entry name" value="Integrin alpha, N-terminal"/>
    <property type="match status" value="2"/>
</dbReference>
<accession>A0ABW5YHE3</accession>
<keyword evidence="2" id="KW-0677">Repeat</keyword>
<evidence type="ECO:0000256" key="3">
    <source>
        <dbReference type="ARBA" id="ARBA00023180"/>
    </source>
</evidence>
<dbReference type="PANTHER" id="PTHR44103:SF1">
    <property type="entry name" value="PROPROTEIN CONVERTASE P"/>
    <property type="match status" value="1"/>
</dbReference>
<dbReference type="Proteomes" id="UP001597557">
    <property type="component" value="Unassembled WGS sequence"/>
</dbReference>
<dbReference type="InterPro" id="IPR007110">
    <property type="entry name" value="Ig-like_dom"/>
</dbReference>
<reference evidence="6" key="1">
    <citation type="journal article" date="2019" name="Int. J. Syst. Evol. Microbiol.">
        <title>The Global Catalogue of Microorganisms (GCM) 10K type strain sequencing project: providing services to taxonomists for standard genome sequencing and annotation.</title>
        <authorList>
            <consortium name="The Broad Institute Genomics Platform"/>
            <consortium name="The Broad Institute Genome Sequencing Center for Infectious Disease"/>
            <person name="Wu L."/>
            <person name="Ma J."/>
        </authorList>
    </citation>
    <scope>NUCLEOTIDE SEQUENCE [LARGE SCALE GENOMIC DNA]</scope>
    <source>
        <strain evidence="6">KCTC 22437</strain>
    </source>
</reference>
<dbReference type="Gene3D" id="2.60.40.10">
    <property type="entry name" value="Immunoglobulins"/>
    <property type="match status" value="2"/>
</dbReference>
<dbReference type="SUPFAM" id="SSF69318">
    <property type="entry name" value="Integrin alpha N-terminal domain"/>
    <property type="match status" value="1"/>
</dbReference>
<name>A0ABW5YHE3_9SPHI</name>
<feature type="domain" description="Ig-like" evidence="4">
    <location>
        <begin position="658"/>
        <end position="738"/>
    </location>
</feature>
<dbReference type="Pfam" id="PF13585">
    <property type="entry name" value="CHU_C"/>
    <property type="match status" value="1"/>
</dbReference>
<dbReference type="InterPro" id="IPR026341">
    <property type="entry name" value="T9SS_type_B"/>
</dbReference>
<dbReference type="RefSeq" id="WP_377188447.1">
    <property type="nucleotide sequence ID" value="NZ_JBHUPD010000003.1"/>
</dbReference>
<keyword evidence="6" id="KW-1185">Reference proteome</keyword>
<dbReference type="InterPro" id="IPR013517">
    <property type="entry name" value="FG-GAP"/>
</dbReference>
<evidence type="ECO:0000259" key="4">
    <source>
        <dbReference type="PROSITE" id="PS50835"/>
    </source>
</evidence>
<gene>
    <name evidence="5" type="ORF">ACFS5N_17165</name>
</gene>
<dbReference type="NCBIfam" id="TIGR04131">
    <property type="entry name" value="Bac_Flav_CTERM"/>
    <property type="match status" value="1"/>
</dbReference>
<dbReference type="Pfam" id="PF13517">
    <property type="entry name" value="FG-GAP_3"/>
    <property type="match status" value="2"/>
</dbReference>
<dbReference type="InterPro" id="IPR013783">
    <property type="entry name" value="Ig-like_fold"/>
</dbReference>
<evidence type="ECO:0000256" key="2">
    <source>
        <dbReference type="ARBA" id="ARBA00022737"/>
    </source>
</evidence>
<dbReference type="InterPro" id="IPR014756">
    <property type="entry name" value="Ig_E-set"/>
</dbReference>
<dbReference type="InterPro" id="IPR028994">
    <property type="entry name" value="Integrin_alpha_N"/>
</dbReference>
<dbReference type="PANTHER" id="PTHR44103">
    <property type="entry name" value="PROPROTEIN CONVERTASE P"/>
    <property type="match status" value="1"/>
</dbReference>
<evidence type="ECO:0000313" key="5">
    <source>
        <dbReference type="EMBL" id="MFD2874216.1"/>
    </source>
</evidence>
<dbReference type="SMART" id="SM00191">
    <property type="entry name" value="Int_alpha"/>
    <property type="match status" value="3"/>
</dbReference>
<keyword evidence="1" id="KW-0732">Signal</keyword>
<protein>
    <submittedName>
        <fullName evidence="5">FG-GAP-like repeat-containing protein</fullName>
    </submittedName>
</protein>
<feature type="domain" description="Ig-like" evidence="4">
    <location>
        <begin position="748"/>
        <end position="833"/>
    </location>
</feature>
<comment type="caution">
    <text evidence="5">The sequence shown here is derived from an EMBL/GenBank/DDBJ whole genome shotgun (WGS) entry which is preliminary data.</text>
</comment>